<name>A0A074KX53_9BACT</name>
<evidence type="ECO:0000256" key="1">
    <source>
        <dbReference type="ARBA" id="ARBA00010613"/>
    </source>
</evidence>
<dbReference type="GO" id="GO:0106008">
    <property type="term" value="F:2-oxoglutaramate amidase activity"/>
    <property type="evidence" value="ECO:0007669"/>
    <property type="project" value="TreeGrafter"/>
</dbReference>
<comment type="caution">
    <text evidence="7">The sequence shown here is derived from an EMBL/GenBank/DDBJ whole genome shotgun (WGS) entry which is preliminary data.</text>
</comment>
<feature type="domain" description="CN hydrolase" evidence="6">
    <location>
        <begin position="7"/>
        <end position="243"/>
    </location>
</feature>
<evidence type="ECO:0000256" key="3">
    <source>
        <dbReference type="ARBA" id="ARBA00039118"/>
    </source>
</evidence>
<keyword evidence="2 7" id="KW-0378">Hydrolase</keyword>
<dbReference type="AlphaFoldDB" id="A0A074KX53"/>
<comment type="similarity">
    <text evidence="1">Belongs to the carbon-nitrogen hydrolase superfamily. NIT1/NIT2 family.</text>
</comment>
<dbReference type="EC" id="3.5.1.3" evidence="3"/>
<dbReference type="InterPro" id="IPR052737">
    <property type="entry name" value="Omega-amidase_YafV"/>
</dbReference>
<accession>A0A074KX53</accession>
<evidence type="ECO:0000256" key="4">
    <source>
        <dbReference type="ARBA" id="ARBA00052904"/>
    </source>
</evidence>
<dbReference type="InterPro" id="IPR003010">
    <property type="entry name" value="C-N_Hydrolase"/>
</dbReference>
<dbReference type="PANTHER" id="PTHR47799">
    <property type="entry name" value="OMEGA-AMIDASE YAFV"/>
    <property type="match status" value="1"/>
</dbReference>
<dbReference type="OrthoDB" id="9811121at2"/>
<gene>
    <name evidence="7" type="ORF">EL17_14355</name>
</gene>
<evidence type="ECO:0000259" key="6">
    <source>
        <dbReference type="PROSITE" id="PS50263"/>
    </source>
</evidence>
<evidence type="ECO:0000313" key="7">
    <source>
        <dbReference type="EMBL" id="KEO72810.1"/>
    </source>
</evidence>
<evidence type="ECO:0000313" key="8">
    <source>
        <dbReference type="Proteomes" id="UP000027821"/>
    </source>
</evidence>
<organism evidence="7 8">
    <name type="scientific">Anditalea andensis</name>
    <dbReference type="NCBI Taxonomy" id="1048983"/>
    <lineage>
        <taxon>Bacteria</taxon>
        <taxon>Pseudomonadati</taxon>
        <taxon>Bacteroidota</taxon>
        <taxon>Cytophagia</taxon>
        <taxon>Cytophagales</taxon>
        <taxon>Cytophagaceae</taxon>
        <taxon>Anditalea</taxon>
    </lineage>
</organism>
<keyword evidence="8" id="KW-1185">Reference proteome</keyword>
<dbReference type="EMBL" id="JMIH01000023">
    <property type="protein sequence ID" value="KEO72810.1"/>
    <property type="molecule type" value="Genomic_DNA"/>
</dbReference>
<protein>
    <recommendedName>
        <fullName evidence="5">Omega-amidase YafV</fullName>
        <ecNumber evidence="3">3.5.1.3</ecNumber>
    </recommendedName>
</protein>
<dbReference type="SUPFAM" id="SSF56317">
    <property type="entry name" value="Carbon-nitrogen hydrolase"/>
    <property type="match status" value="1"/>
</dbReference>
<dbReference type="CDD" id="cd07575">
    <property type="entry name" value="Xc-1258_like"/>
    <property type="match status" value="1"/>
</dbReference>
<dbReference type="Pfam" id="PF00795">
    <property type="entry name" value="CN_hydrolase"/>
    <property type="match status" value="1"/>
</dbReference>
<dbReference type="RefSeq" id="WP_035075751.1">
    <property type="nucleotide sequence ID" value="NZ_JMIH01000023.1"/>
</dbReference>
<dbReference type="PANTHER" id="PTHR47799:SF1">
    <property type="entry name" value="OMEGA-AMIDASE YAFV"/>
    <property type="match status" value="1"/>
</dbReference>
<sequence>MSNSNILSVALVQTDIYWKDKSSNLSMLEEKIWSIRDKVDLIILPEMFNTGFSMDVEELAEHMNFNTGKWMRQMASQTGSVITGSLIIKDSDYFYNRLLWVTPEGDVKFYDKKHLFGMANEDQHFSPGMDNIILSLKGWNIRPQICYDLRFPVWSRNKGVEGMPSYDMIFFVASWPSPRISAWDALLKARAIENQSYAVGVNRIGVDGNDIPYVGHTSAYDFKGDPICFLSDREEIAIIHLDKQALEKSRAKFPFLKDGDKFVIEE</sequence>
<evidence type="ECO:0000256" key="5">
    <source>
        <dbReference type="ARBA" id="ARBA00072139"/>
    </source>
</evidence>
<comment type="catalytic activity">
    <reaction evidence="4">
        <text>a monoamide of a dicarboxylate + H2O = a dicarboxylate + NH4(+)</text>
        <dbReference type="Rhea" id="RHEA:11716"/>
        <dbReference type="ChEBI" id="CHEBI:15377"/>
        <dbReference type="ChEBI" id="CHEBI:28938"/>
        <dbReference type="ChEBI" id="CHEBI:28965"/>
        <dbReference type="ChEBI" id="CHEBI:77450"/>
        <dbReference type="EC" id="3.5.1.3"/>
    </reaction>
</comment>
<evidence type="ECO:0000256" key="2">
    <source>
        <dbReference type="ARBA" id="ARBA00022801"/>
    </source>
</evidence>
<proteinExistence type="inferred from homology"/>
<dbReference type="eggNOG" id="COG0388">
    <property type="taxonomic scope" value="Bacteria"/>
</dbReference>
<dbReference type="Gene3D" id="3.60.110.10">
    <property type="entry name" value="Carbon-nitrogen hydrolase"/>
    <property type="match status" value="1"/>
</dbReference>
<dbReference type="STRING" id="1048983.EL17_14355"/>
<reference evidence="7 8" key="1">
    <citation type="submission" date="2014-04" db="EMBL/GenBank/DDBJ databases">
        <title>Characterization and application of a salt tolerant electro-active bacterium.</title>
        <authorList>
            <person name="Yang L."/>
            <person name="Wei S."/>
            <person name="Tay Q.X.M."/>
        </authorList>
    </citation>
    <scope>NUCLEOTIDE SEQUENCE [LARGE SCALE GENOMIC DNA]</scope>
    <source>
        <strain evidence="7 8">LY1</strain>
    </source>
</reference>
<dbReference type="Proteomes" id="UP000027821">
    <property type="component" value="Unassembled WGS sequence"/>
</dbReference>
<dbReference type="PROSITE" id="PS50263">
    <property type="entry name" value="CN_HYDROLASE"/>
    <property type="match status" value="1"/>
</dbReference>
<dbReference type="GO" id="GO:0050152">
    <property type="term" value="F:omega-amidase activity"/>
    <property type="evidence" value="ECO:0007669"/>
    <property type="project" value="UniProtKB-EC"/>
</dbReference>
<dbReference type="FunFam" id="3.60.110.10:FF:000004">
    <property type="entry name" value="Carbon-nitrogen hydrolase"/>
    <property type="match status" value="1"/>
</dbReference>
<dbReference type="InterPro" id="IPR036526">
    <property type="entry name" value="C-N_Hydrolase_sf"/>
</dbReference>